<accession>A0A1E5IIE7</accession>
<gene>
    <name evidence="6" type="ORF">ATZ36_05765</name>
</gene>
<dbReference type="InterPro" id="IPR012338">
    <property type="entry name" value="Beta-lactam/transpept-like"/>
</dbReference>
<keyword evidence="7" id="KW-1185">Reference proteome</keyword>
<keyword evidence="2" id="KW-0378">Hydrolase</keyword>
<dbReference type="GO" id="GO:0005886">
    <property type="term" value="C:plasma membrane"/>
    <property type="evidence" value="ECO:0007669"/>
    <property type="project" value="TreeGrafter"/>
</dbReference>
<dbReference type="Pfam" id="PF03717">
    <property type="entry name" value="PBP_dimer"/>
    <property type="match status" value="1"/>
</dbReference>
<dbReference type="EMBL" id="LNVX01000440">
    <property type="protein sequence ID" value="OEG70191.1"/>
    <property type="molecule type" value="Genomic_DNA"/>
</dbReference>
<reference evidence="6 7" key="1">
    <citation type="submission" date="2015-11" db="EMBL/GenBank/DDBJ databases">
        <title>Evidence for parallel genomic evolution in an endosymbiosis of termite gut flagellates.</title>
        <authorList>
            <person name="Zheng H."/>
        </authorList>
    </citation>
    <scope>NUCLEOTIDE SEQUENCE [LARGE SCALE GENOMIC DNA]</scope>
    <source>
        <strain evidence="6 7">CET450</strain>
    </source>
</reference>
<dbReference type="Gene3D" id="3.90.1310.10">
    <property type="entry name" value="Penicillin-binding protein 2a (Domain 2)"/>
    <property type="match status" value="1"/>
</dbReference>
<dbReference type="GO" id="GO:0004180">
    <property type="term" value="F:carboxypeptidase activity"/>
    <property type="evidence" value="ECO:0007669"/>
    <property type="project" value="UniProtKB-KW"/>
</dbReference>
<sequence length="547" mass="60262">MLVSAILAVFFLLFAKLVYVQIFLHDKINEAVKRMVSCKNIEVSKRGDILDSRGKILASSIKKYTVFLDPKIIEDFDRVKSILSENGIKVKEKSLSGFKKTSYVPVAFNIDVDVVYKIKNEKLKGVGFESRYLRQYPESRLLAHILGITGSAGNGLEGIEKTCNEFLSGDNVMTTAIRDGRGRIIKDKFIDKTKICGRNVKLSIDRNVQFIAEQELRRAFEKYEAKKAVCIIQNPKTGKILAMVSLPDFNFSDKIKDLGVLRNSAISDIYEPGSTFKIVAAAAALELGKVKFTDSFYLENGKYKIAGHTIKDNHKIKGSASLSGIMEQSSNIGMIKIAQKLGSEDFYGYIRKFGFYSLAGIDLPGEAKGLLEDVKNWNALSLPTISFGQGIGVTGLQMINAFSAIANDGVLMKPSVIENIEKADTGAASTESAIFMHVMRTKEKTDNGMTESVFESKKIRRVVSVETARIVKKLLKNVVDFGTGRSAKILGYTVGGKTGTAQKVDPALKTYSTKYYTASFCGMVPAMEPEIVILVIIDEPKGSSYYG</sequence>
<dbReference type="InterPro" id="IPR001460">
    <property type="entry name" value="PCN-bd_Tpept"/>
</dbReference>
<name>A0A1E5IIE7_ENDTX</name>
<dbReference type="SUPFAM" id="SSF56601">
    <property type="entry name" value="beta-lactamase/transpeptidase-like"/>
    <property type="match status" value="1"/>
</dbReference>
<proteinExistence type="predicted"/>
<feature type="non-terminal residue" evidence="6">
    <location>
        <position position="547"/>
    </location>
</feature>
<evidence type="ECO:0000313" key="7">
    <source>
        <dbReference type="Proteomes" id="UP000095237"/>
    </source>
</evidence>
<keyword evidence="2" id="KW-0121">Carboxypeptidase</keyword>
<dbReference type="SUPFAM" id="SSF56519">
    <property type="entry name" value="Penicillin binding protein dimerisation domain"/>
    <property type="match status" value="1"/>
</dbReference>
<dbReference type="GO" id="GO:0008658">
    <property type="term" value="F:penicillin binding"/>
    <property type="evidence" value="ECO:0007669"/>
    <property type="project" value="InterPro"/>
</dbReference>
<dbReference type="GO" id="GO:0071555">
    <property type="term" value="P:cell wall organization"/>
    <property type="evidence" value="ECO:0007669"/>
    <property type="project" value="TreeGrafter"/>
</dbReference>
<dbReference type="InterPro" id="IPR036138">
    <property type="entry name" value="PBP_dimer_sf"/>
</dbReference>
<evidence type="ECO:0000256" key="3">
    <source>
        <dbReference type="ARBA" id="ARBA00023136"/>
    </source>
</evidence>
<comment type="subcellular location">
    <subcellularLocation>
        <location evidence="1">Membrane</location>
    </subcellularLocation>
</comment>
<dbReference type="Proteomes" id="UP000095237">
    <property type="component" value="Unassembled WGS sequence"/>
</dbReference>
<evidence type="ECO:0008006" key="8">
    <source>
        <dbReference type="Google" id="ProtNLM"/>
    </source>
</evidence>
<comment type="caution">
    <text evidence="6">The sequence shown here is derived from an EMBL/GenBank/DDBJ whole genome shotgun (WGS) entry which is preliminary data.</text>
</comment>
<dbReference type="AlphaFoldDB" id="A0A1E5IIE7"/>
<dbReference type="PANTHER" id="PTHR30627:SF1">
    <property type="entry name" value="PEPTIDOGLYCAN D,D-TRANSPEPTIDASE FTSI"/>
    <property type="match status" value="1"/>
</dbReference>
<evidence type="ECO:0000256" key="2">
    <source>
        <dbReference type="ARBA" id="ARBA00022645"/>
    </source>
</evidence>
<evidence type="ECO:0000259" key="4">
    <source>
        <dbReference type="Pfam" id="PF00905"/>
    </source>
</evidence>
<dbReference type="InterPro" id="IPR005311">
    <property type="entry name" value="PBP_dimer"/>
</dbReference>
<feature type="domain" description="Penicillin-binding protein transpeptidase" evidence="4">
    <location>
        <begin position="230"/>
        <end position="544"/>
    </location>
</feature>
<dbReference type="Pfam" id="PF00905">
    <property type="entry name" value="Transpeptidase"/>
    <property type="match status" value="1"/>
</dbReference>
<evidence type="ECO:0000313" key="6">
    <source>
        <dbReference type="EMBL" id="OEG70191.1"/>
    </source>
</evidence>
<keyword evidence="3" id="KW-0472">Membrane</keyword>
<dbReference type="InterPro" id="IPR050515">
    <property type="entry name" value="Beta-lactam/transpept"/>
</dbReference>
<dbReference type="PANTHER" id="PTHR30627">
    <property type="entry name" value="PEPTIDOGLYCAN D,D-TRANSPEPTIDASE"/>
    <property type="match status" value="1"/>
</dbReference>
<evidence type="ECO:0000259" key="5">
    <source>
        <dbReference type="Pfam" id="PF03717"/>
    </source>
</evidence>
<keyword evidence="2" id="KW-0645">Protease</keyword>
<feature type="domain" description="Penicillin-binding protein dimerisation" evidence="5">
    <location>
        <begin position="44"/>
        <end position="186"/>
    </location>
</feature>
<evidence type="ECO:0000256" key="1">
    <source>
        <dbReference type="ARBA" id="ARBA00004370"/>
    </source>
</evidence>
<organism evidence="6 7">
    <name type="scientific">Endomicrobium trichonymphae</name>
    <dbReference type="NCBI Taxonomy" id="1408204"/>
    <lineage>
        <taxon>Bacteria</taxon>
        <taxon>Pseudomonadati</taxon>
        <taxon>Elusimicrobiota</taxon>
        <taxon>Endomicrobiia</taxon>
        <taxon>Endomicrobiales</taxon>
        <taxon>Endomicrobiaceae</taxon>
        <taxon>Candidatus Endomicrobiellum</taxon>
    </lineage>
</organism>
<protein>
    <recommendedName>
        <fullName evidence="8">Penicillin-binding protein 2</fullName>
    </recommendedName>
</protein>
<dbReference type="Gene3D" id="3.40.710.10">
    <property type="entry name" value="DD-peptidase/beta-lactamase superfamily"/>
    <property type="match status" value="1"/>
</dbReference>
<dbReference type="Gene3D" id="3.30.450.330">
    <property type="match status" value="1"/>
</dbReference>